<sequence>MPTQSNKQANLDVTLLSPSSSEIAQPQMRNLNDSHKAAIEANLALLQNDVDGNIGRQKAKTLSESIKYLLGNKSLRNILLAYLAFDAGPYKFNKDTRQKKTGQLTVQNLRHHFQHPITLDGSSKEWVSRQFEAISHDVKPDEDLISAWLRTMTPGEETLFDVLKNLKDGMQIGVCQKVLESQITKLGLVDLHSKPKLSAGWDGHTPRLIRDGADLFFPDIESTPQDDDFAQRLVDITTGMAKNRGKKSEVRFAAYRLEPEANSSEKLRIEGTGSGWLHEAFNQCRSTPAPNQPRTVVIDAIWPGSMLRMPEFVVKEALTLTGGGVSPNMTPRLVLAPTSSFTDVHIDGGSHGLAVMAPGVSKLWGLWPGTEKNISTLSRLKCEAAAKALEKGATDADFVLPQAIEELDDGIWVVTNSLDLLHMRPGTIHTVYTMNGGILAGCNFVSADDVMATARAVDTVWSENEARGKQNKDDEFGYFVQALELYLEREGLDNAENSQSAQNACTQLCKRAARMQQVIPRNFENIRAVVLAGKEVEVESKRYERVVRRPKAPKAPRVCRSCIRPWKEHKQNDAI</sequence>
<reference evidence="2" key="2">
    <citation type="submission" date="2019-10" db="EMBL/GenBank/DDBJ databases">
        <authorList>
            <consortium name="NCBI Genome Project"/>
        </authorList>
    </citation>
    <scope>NUCLEOTIDE SEQUENCE</scope>
    <source>
        <strain evidence="2">NI907</strain>
    </source>
</reference>
<dbReference type="RefSeq" id="XP_030976167.1">
    <property type="nucleotide sequence ID" value="XM_031132205.1"/>
</dbReference>
<dbReference type="GeneID" id="41967110"/>
<dbReference type="SUPFAM" id="SSF51197">
    <property type="entry name" value="Clavaminate synthase-like"/>
    <property type="match status" value="1"/>
</dbReference>
<protein>
    <submittedName>
        <fullName evidence="2">Uncharacterized protein</fullName>
    </submittedName>
</protein>
<dbReference type="Proteomes" id="UP000515153">
    <property type="component" value="Unplaced"/>
</dbReference>
<reference evidence="2" key="1">
    <citation type="journal article" date="2019" name="Mol. Biol. Evol.">
        <title>Blast fungal genomes show frequent chromosomal changes, gene gains and losses, and effector gene turnover.</title>
        <authorList>
            <person name="Gomez Luciano L.B."/>
            <person name="Jason Tsai I."/>
            <person name="Chuma I."/>
            <person name="Tosa Y."/>
            <person name="Chen Y.H."/>
            <person name="Li J.Y."/>
            <person name="Li M.Y."/>
            <person name="Jade Lu M.Y."/>
            <person name="Nakayashiki H."/>
            <person name="Li W.H."/>
        </authorList>
    </citation>
    <scope>NUCLEOTIDE SEQUENCE</scope>
    <source>
        <strain evidence="2">NI907</strain>
    </source>
</reference>
<gene>
    <name evidence="2" type="ORF">PgNI_12251</name>
</gene>
<dbReference type="KEGG" id="pgri:PgNI_12251"/>
<name>A0A6P8AMM3_PYRGI</name>
<proteinExistence type="predicted"/>
<dbReference type="AlphaFoldDB" id="A0A6P8AMM3"/>
<organism evidence="1 2">
    <name type="scientific">Pyricularia grisea</name>
    <name type="common">Crabgrass-specific blast fungus</name>
    <name type="synonym">Magnaporthe grisea</name>
    <dbReference type="NCBI Taxonomy" id="148305"/>
    <lineage>
        <taxon>Eukaryota</taxon>
        <taxon>Fungi</taxon>
        <taxon>Dikarya</taxon>
        <taxon>Ascomycota</taxon>
        <taxon>Pezizomycotina</taxon>
        <taxon>Sordariomycetes</taxon>
        <taxon>Sordariomycetidae</taxon>
        <taxon>Magnaporthales</taxon>
        <taxon>Pyriculariaceae</taxon>
        <taxon>Pyricularia</taxon>
    </lineage>
</organism>
<reference evidence="2" key="3">
    <citation type="submission" date="2025-08" db="UniProtKB">
        <authorList>
            <consortium name="RefSeq"/>
        </authorList>
    </citation>
    <scope>IDENTIFICATION</scope>
    <source>
        <strain evidence="2">NI907</strain>
    </source>
</reference>
<accession>A0A6P8AMM3</accession>
<evidence type="ECO:0000313" key="2">
    <source>
        <dbReference type="RefSeq" id="XP_030976167.1"/>
    </source>
</evidence>
<evidence type="ECO:0000313" key="1">
    <source>
        <dbReference type="Proteomes" id="UP000515153"/>
    </source>
</evidence>
<keyword evidence="1" id="KW-1185">Reference proteome</keyword>
<dbReference type="Gene3D" id="2.60.120.650">
    <property type="entry name" value="Cupin"/>
    <property type="match status" value="1"/>
</dbReference>